<evidence type="ECO:0000313" key="2">
    <source>
        <dbReference type="EMBL" id="KAK4280029.1"/>
    </source>
</evidence>
<dbReference type="PANTHER" id="PTHR33018">
    <property type="entry name" value="OS10G0338966 PROTEIN-RELATED"/>
    <property type="match status" value="1"/>
</dbReference>
<keyword evidence="3" id="KW-1185">Reference proteome</keyword>
<name>A0AAE1MZ93_9FABA</name>
<evidence type="ECO:0000256" key="1">
    <source>
        <dbReference type="SAM" id="MobiDB-lite"/>
    </source>
</evidence>
<dbReference type="EMBL" id="JAWXYG010000002">
    <property type="protein sequence ID" value="KAK4280029.1"/>
    <property type="molecule type" value="Genomic_DNA"/>
</dbReference>
<protein>
    <submittedName>
        <fullName evidence="2">Uncharacterized protein</fullName>
    </submittedName>
</protein>
<dbReference type="PANTHER" id="PTHR33018:SF34">
    <property type="entry name" value="OS02G0472350 PROTEIN"/>
    <property type="match status" value="1"/>
</dbReference>
<accession>A0AAE1MZ93</accession>
<evidence type="ECO:0000313" key="3">
    <source>
        <dbReference type="Proteomes" id="UP001293593"/>
    </source>
</evidence>
<dbReference type="Proteomes" id="UP001293593">
    <property type="component" value="Unassembled WGS sequence"/>
</dbReference>
<sequence length="120" mass="13392">MAAKRKRLEDEAESNPEAVHGPPSPIRREDLWLHIRQKPSGSYTSEQTRVVAEKIEDLKKKEAEGSFVSSGRSDVLTVATEKPDHGGRVRGVGGRVGLKVFFGSSAKRHRKEVVTREEMQ</sequence>
<organism evidence="2 3">
    <name type="scientific">Acacia crassicarpa</name>
    <name type="common">northern wattle</name>
    <dbReference type="NCBI Taxonomy" id="499986"/>
    <lineage>
        <taxon>Eukaryota</taxon>
        <taxon>Viridiplantae</taxon>
        <taxon>Streptophyta</taxon>
        <taxon>Embryophyta</taxon>
        <taxon>Tracheophyta</taxon>
        <taxon>Spermatophyta</taxon>
        <taxon>Magnoliopsida</taxon>
        <taxon>eudicotyledons</taxon>
        <taxon>Gunneridae</taxon>
        <taxon>Pentapetalae</taxon>
        <taxon>rosids</taxon>
        <taxon>fabids</taxon>
        <taxon>Fabales</taxon>
        <taxon>Fabaceae</taxon>
        <taxon>Caesalpinioideae</taxon>
        <taxon>mimosoid clade</taxon>
        <taxon>Acacieae</taxon>
        <taxon>Acacia</taxon>
    </lineage>
</organism>
<proteinExistence type="predicted"/>
<dbReference type="AlphaFoldDB" id="A0AAE1MZ93"/>
<comment type="caution">
    <text evidence="2">The sequence shown here is derived from an EMBL/GenBank/DDBJ whole genome shotgun (WGS) entry which is preliminary data.</text>
</comment>
<feature type="region of interest" description="Disordered" evidence="1">
    <location>
        <begin position="1"/>
        <end position="26"/>
    </location>
</feature>
<reference evidence="2" key="1">
    <citation type="submission" date="2023-10" db="EMBL/GenBank/DDBJ databases">
        <title>Chromosome-level genome of the transformable northern wattle, Acacia crassicarpa.</title>
        <authorList>
            <person name="Massaro I."/>
            <person name="Sinha N.R."/>
            <person name="Poethig S."/>
            <person name="Leichty A.R."/>
        </authorList>
    </citation>
    <scope>NUCLEOTIDE SEQUENCE</scope>
    <source>
        <strain evidence="2">Acra3RX</strain>
        <tissue evidence="2">Leaf</tissue>
    </source>
</reference>
<gene>
    <name evidence="2" type="ORF">QN277_011708</name>
</gene>